<proteinExistence type="predicted"/>
<sequence>MKKLIIAIAASCIALTSVASFAEGLMNKDGMTLQKKETKKHKARKDAKKHAAEMKKDAPKEEMAK</sequence>
<keyword evidence="2" id="KW-0732">Signal</keyword>
<organism evidence="3 5">
    <name type="scientific">Iodobacter fluviatilis</name>
    <dbReference type="NCBI Taxonomy" id="537"/>
    <lineage>
        <taxon>Bacteria</taxon>
        <taxon>Pseudomonadati</taxon>
        <taxon>Pseudomonadota</taxon>
        <taxon>Betaproteobacteria</taxon>
        <taxon>Neisseriales</taxon>
        <taxon>Chitinibacteraceae</taxon>
        <taxon>Iodobacter</taxon>
    </lineage>
</organism>
<evidence type="ECO:0000313" key="6">
    <source>
        <dbReference type="Proteomes" id="UP000295794"/>
    </source>
</evidence>
<evidence type="ECO:0000256" key="2">
    <source>
        <dbReference type="SAM" id="SignalP"/>
    </source>
</evidence>
<feature type="compositionally biased region" description="Basic residues" evidence="1">
    <location>
        <begin position="37"/>
        <end position="48"/>
    </location>
</feature>
<feature type="region of interest" description="Disordered" evidence="1">
    <location>
        <begin position="35"/>
        <end position="65"/>
    </location>
</feature>
<reference evidence="4 6" key="2">
    <citation type="submission" date="2019-03" db="EMBL/GenBank/DDBJ databases">
        <title>Genomic Encyclopedia of Type Strains, Phase IV (KMG-IV): sequencing the most valuable type-strain genomes for metagenomic binning, comparative biology and taxonomic classification.</title>
        <authorList>
            <person name="Goeker M."/>
        </authorList>
    </citation>
    <scope>NUCLEOTIDE SEQUENCE [LARGE SCALE GENOMIC DNA]</scope>
    <source>
        <strain evidence="4 6">DSM 3764</strain>
    </source>
</reference>
<protein>
    <recommendedName>
        <fullName evidence="7">Pentapeptide MXKDX repeat protein</fullName>
    </recommendedName>
</protein>
<evidence type="ECO:0000313" key="3">
    <source>
        <dbReference type="EMBL" id="STQ91656.1"/>
    </source>
</evidence>
<evidence type="ECO:0000313" key="4">
    <source>
        <dbReference type="EMBL" id="TCU82431.1"/>
    </source>
</evidence>
<dbReference type="Proteomes" id="UP000295794">
    <property type="component" value="Unassembled WGS sequence"/>
</dbReference>
<dbReference type="EMBL" id="SMBT01000015">
    <property type="protein sequence ID" value="TCU82431.1"/>
    <property type="molecule type" value="Genomic_DNA"/>
</dbReference>
<dbReference type="EMBL" id="UGHR01000001">
    <property type="protein sequence ID" value="STQ91656.1"/>
    <property type="molecule type" value="Genomic_DNA"/>
</dbReference>
<dbReference type="Proteomes" id="UP000255108">
    <property type="component" value="Unassembled WGS sequence"/>
</dbReference>
<dbReference type="RefSeq" id="WP_115227841.1">
    <property type="nucleotide sequence ID" value="NZ_CAWOLO010000015.1"/>
</dbReference>
<accession>A0A377Q8Q7</accession>
<feature type="signal peptide" evidence="2">
    <location>
        <begin position="1"/>
        <end position="22"/>
    </location>
</feature>
<keyword evidence="6" id="KW-1185">Reference proteome</keyword>
<feature type="compositionally biased region" description="Basic and acidic residues" evidence="1">
    <location>
        <begin position="49"/>
        <end position="65"/>
    </location>
</feature>
<evidence type="ECO:0000256" key="1">
    <source>
        <dbReference type="SAM" id="MobiDB-lite"/>
    </source>
</evidence>
<dbReference type="AlphaFoldDB" id="A0A377Q8Q7"/>
<evidence type="ECO:0008006" key="7">
    <source>
        <dbReference type="Google" id="ProtNLM"/>
    </source>
</evidence>
<feature type="chain" id="PRO_5017053586" description="Pentapeptide MXKDX repeat protein" evidence="2">
    <location>
        <begin position="23"/>
        <end position="65"/>
    </location>
</feature>
<name>A0A377Q8Q7_9NEIS</name>
<reference evidence="3 5" key="1">
    <citation type="submission" date="2018-06" db="EMBL/GenBank/DDBJ databases">
        <authorList>
            <consortium name="Pathogen Informatics"/>
            <person name="Doyle S."/>
        </authorList>
    </citation>
    <scope>NUCLEOTIDE SEQUENCE [LARGE SCALE GENOMIC DNA]</scope>
    <source>
        <strain evidence="3 5">NCTC11159</strain>
    </source>
</reference>
<evidence type="ECO:0000313" key="5">
    <source>
        <dbReference type="Proteomes" id="UP000255108"/>
    </source>
</evidence>
<gene>
    <name evidence="4" type="ORF">EV682_11570</name>
    <name evidence="3" type="ORF">NCTC11159_02730</name>
</gene>